<dbReference type="EMBL" id="GBBM01008054">
    <property type="protein sequence ID" value="JAC27364.1"/>
    <property type="molecule type" value="mRNA"/>
</dbReference>
<accession>A0A023G0X7</accession>
<sequence>MWATLTHILSPFTLILSLLVTSTLTISLCGYFSIGHNADIFTDWNGTSKFSEQQKGCHMSRTRSVIEKNNW</sequence>
<feature type="transmembrane region" description="Helical" evidence="1">
    <location>
        <begin position="12"/>
        <end position="34"/>
    </location>
</feature>
<keyword evidence="1" id="KW-1133">Transmembrane helix</keyword>
<name>A0A023G0X7_AMBTT</name>
<protein>
    <submittedName>
        <fullName evidence="2">Putative secreted protein</fullName>
    </submittedName>
</protein>
<evidence type="ECO:0000313" key="2">
    <source>
        <dbReference type="EMBL" id="JAC27364.1"/>
    </source>
</evidence>
<evidence type="ECO:0000256" key="1">
    <source>
        <dbReference type="SAM" id="Phobius"/>
    </source>
</evidence>
<keyword evidence="1" id="KW-0812">Transmembrane</keyword>
<keyword evidence="1" id="KW-0472">Membrane</keyword>
<dbReference type="AlphaFoldDB" id="A0A023G0X7"/>
<organism evidence="2">
    <name type="scientific">Amblyomma triste</name>
    <name type="common">Neotropical tick</name>
    <dbReference type="NCBI Taxonomy" id="251400"/>
    <lineage>
        <taxon>Eukaryota</taxon>
        <taxon>Metazoa</taxon>
        <taxon>Ecdysozoa</taxon>
        <taxon>Arthropoda</taxon>
        <taxon>Chelicerata</taxon>
        <taxon>Arachnida</taxon>
        <taxon>Acari</taxon>
        <taxon>Parasitiformes</taxon>
        <taxon>Ixodida</taxon>
        <taxon>Ixodoidea</taxon>
        <taxon>Ixodidae</taxon>
        <taxon>Amblyomminae</taxon>
        <taxon>Amblyomma</taxon>
    </lineage>
</organism>
<proteinExistence type="evidence at transcript level"/>
<reference evidence="2" key="1">
    <citation type="submission" date="2014-03" db="EMBL/GenBank/DDBJ databases">
        <title>The sialotranscriptome of Amblyomma triste, Amblyomma parvum and Amblyomma cajennense ticks, uncovered by 454-based RNA-seq.</title>
        <authorList>
            <person name="Garcia G.R."/>
            <person name="Gardinassi L.G."/>
            <person name="Ribeiro J.M."/>
            <person name="Anatriello E."/>
            <person name="Ferreira B.R."/>
            <person name="Moreira H.N."/>
            <person name="Mafra C."/>
            <person name="Olegario M.M."/>
            <person name="Szabo P.J."/>
            <person name="Miranda-Santos I.K."/>
            <person name="Maruyama S.R."/>
        </authorList>
    </citation>
    <scope>NUCLEOTIDE SEQUENCE</scope>
    <source>
        <strain evidence="2">Mato Grasso do Sul</strain>
        <tissue evidence="2">Salivary glands</tissue>
    </source>
</reference>